<protein>
    <submittedName>
        <fullName evidence="2">Uncharacterized protein</fullName>
    </submittedName>
</protein>
<sequence>MLDDENTVIETEQVDGPQTPISLGSWHTPELKSIQIGVATEALCDASSPCT</sequence>
<comment type="caution">
    <text evidence="2">The sequence shown here is derived from an EMBL/GenBank/DDBJ whole genome shotgun (WGS) entry which is preliminary data.</text>
</comment>
<evidence type="ECO:0000256" key="1">
    <source>
        <dbReference type="SAM" id="MobiDB-lite"/>
    </source>
</evidence>
<name>A0ABT1THY4_9GAMM</name>
<evidence type="ECO:0000313" key="2">
    <source>
        <dbReference type="EMBL" id="MCQ8105045.1"/>
    </source>
</evidence>
<dbReference type="RefSeq" id="WP_256602923.1">
    <property type="nucleotide sequence ID" value="NZ_JANIBJ010000023.1"/>
</dbReference>
<dbReference type="EMBL" id="JANIBJ010000023">
    <property type="protein sequence ID" value="MCQ8105045.1"/>
    <property type="molecule type" value="Genomic_DNA"/>
</dbReference>
<reference evidence="2 3" key="1">
    <citation type="submission" date="2022-07" db="EMBL/GenBank/DDBJ databases">
        <title>Methylomonas rivi sp. nov., Methylomonas rosea sp. nov., Methylomonas aureus sp. nov. and Methylomonas subterranea sp. nov., four novel methanotrophs isolated from a freshwater creek and the deep terrestrial subsurface.</title>
        <authorList>
            <person name="Abin C."/>
            <person name="Sankaranarayanan K."/>
            <person name="Garner C."/>
            <person name="Sindelar R."/>
            <person name="Kotary K."/>
            <person name="Garner R."/>
            <person name="Barclay S."/>
            <person name="Lawson P."/>
            <person name="Krumholz L."/>
        </authorList>
    </citation>
    <scope>NUCLEOTIDE SEQUENCE [LARGE SCALE GENOMIC DNA]</scope>
    <source>
        <strain evidence="2 3">SURF-2</strain>
    </source>
</reference>
<accession>A0ABT1THY4</accession>
<keyword evidence="3" id="KW-1185">Reference proteome</keyword>
<proteinExistence type="predicted"/>
<organism evidence="2 3">
    <name type="scientific">Methylomonas subterranea</name>
    <dbReference type="NCBI Taxonomy" id="2952225"/>
    <lineage>
        <taxon>Bacteria</taxon>
        <taxon>Pseudomonadati</taxon>
        <taxon>Pseudomonadota</taxon>
        <taxon>Gammaproteobacteria</taxon>
        <taxon>Methylococcales</taxon>
        <taxon>Methylococcaceae</taxon>
        <taxon>Methylomonas</taxon>
    </lineage>
</organism>
<feature type="region of interest" description="Disordered" evidence="1">
    <location>
        <begin position="1"/>
        <end position="25"/>
    </location>
</feature>
<evidence type="ECO:0000313" key="3">
    <source>
        <dbReference type="Proteomes" id="UP001524499"/>
    </source>
</evidence>
<gene>
    <name evidence="2" type="ORF">NP590_13090</name>
</gene>
<dbReference type="Proteomes" id="UP001524499">
    <property type="component" value="Unassembled WGS sequence"/>
</dbReference>